<feature type="transmembrane region" description="Helical" evidence="6">
    <location>
        <begin position="43"/>
        <end position="62"/>
    </location>
</feature>
<keyword evidence="5 6" id="KW-0472">Membrane</keyword>
<dbReference type="EMBL" id="BAAAQB010000038">
    <property type="protein sequence ID" value="GAA2141634.1"/>
    <property type="molecule type" value="Genomic_DNA"/>
</dbReference>
<dbReference type="Pfam" id="PF04138">
    <property type="entry name" value="GtrA_DPMS_TM"/>
    <property type="match status" value="1"/>
</dbReference>
<evidence type="ECO:0000256" key="5">
    <source>
        <dbReference type="ARBA" id="ARBA00023136"/>
    </source>
</evidence>
<keyword evidence="4 6" id="KW-1133">Transmembrane helix</keyword>
<dbReference type="PANTHER" id="PTHR38459">
    <property type="entry name" value="PROPHAGE BACTOPRENOL-LINKED GLUCOSE TRANSLOCASE HOMOLOG"/>
    <property type="match status" value="1"/>
</dbReference>
<dbReference type="InterPro" id="IPR051401">
    <property type="entry name" value="GtrA_CellWall_Glycosyl"/>
</dbReference>
<dbReference type="InterPro" id="IPR007267">
    <property type="entry name" value="GtrA_DPMS_TM"/>
</dbReference>
<organism evidence="8 9">
    <name type="scientific">Arthrobacter humicola</name>
    <dbReference type="NCBI Taxonomy" id="409291"/>
    <lineage>
        <taxon>Bacteria</taxon>
        <taxon>Bacillati</taxon>
        <taxon>Actinomycetota</taxon>
        <taxon>Actinomycetes</taxon>
        <taxon>Micrococcales</taxon>
        <taxon>Micrococcaceae</taxon>
        <taxon>Arthrobacter</taxon>
    </lineage>
</organism>
<evidence type="ECO:0000313" key="9">
    <source>
        <dbReference type="Proteomes" id="UP001500102"/>
    </source>
</evidence>
<evidence type="ECO:0000256" key="4">
    <source>
        <dbReference type="ARBA" id="ARBA00022989"/>
    </source>
</evidence>
<comment type="similarity">
    <text evidence="2">Belongs to the GtrA family.</text>
</comment>
<name>A0ABN2ZFX5_9MICC</name>
<evidence type="ECO:0000256" key="3">
    <source>
        <dbReference type="ARBA" id="ARBA00022692"/>
    </source>
</evidence>
<reference evidence="8 9" key="1">
    <citation type="journal article" date="2019" name="Int. J. Syst. Evol. Microbiol.">
        <title>The Global Catalogue of Microorganisms (GCM) 10K type strain sequencing project: providing services to taxonomists for standard genome sequencing and annotation.</title>
        <authorList>
            <consortium name="The Broad Institute Genomics Platform"/>
            <consortium name="The Broad Institute Genome Sequencing Center for Infectious Disease"/>
            <person name="Wu L."/>
            <person name="Ma J."/>
        </authorList>
    </citation>
    <scope>NUCLEOTIDE SEQUENCE [LARGE SCALE GENOMIC DNA]</scope>
    <source>
        <strain evidence="8 9">JCM 15921</strain>
    </source>
</reference>
<feature type="transmembrane region" description="Helical" evidence="6">
    <location>
        <begin position="82"/>
        <end position="101"/>
    </location>
</feature>
<dbReference type="RefSeq" id="WP_344367308.1">
    <property type="nucleotide sequence ID" value="NZ_BAAAQB010000038.1"/>
</dbReference>
<evidence type="ECO:0000256" key="1">
    <source>
        <dbReference type="ARBA" id="ARBA00004141"/>
    </source>
</evidence>
<comment type="caution">
    <text evidence="8">The sequence shown here is derived from an EMBL/GenBank/DDBJ whole genome shotgun (WGS) entry which is preliminary data.</text>
</comment>
<feature type="domain" description="GtrA/DPMS transmembrane" evidence="7">
    <location>
        <begin position="18"/>
        <end position="131"/>
    </location>
</feature>
<feature type="transmembrane region" description="Helical" evidence="6">
    <location>
        <begin position="107"/>
        <end position="126"/>
    </location>
</feature>
<feature type="transmembrane region" description="Helical" evidence="6">
    <location>
        <begin position="15"/>
        <end position="37"/>
    </location>
</feature>
<gene>
    <name evidence="8" type="ORF">GCM10009825_30330</name>
</gene>
<dbReference type="Proteomes" id="UP001500102">
    <property type="component" value="Unassembled WGS sequence"/>
</dbReference>
<evidence type="ECO:0000256" key="2">
    <source>
        <dbReference type="ARBA" id="ARBA00009399"/>
    </source>
</evidence>
<protein>
    <recommendedName>
        <fullName evidence="7">GtrA/DPMS transmembrane domain-containing protein</fullName>
    </recommendedName>
</protein>
<evidence type="ECO:0000256" key="6">
    <source>
        <dbReference type="SAM" id="Phobius"/>
    </source>
</evidence>
<comment type="subcellular location">
    <subcellularLocation>
        <location evidence="1">Membrane</location>
        <topology evidence="1">Multi-pass membrane protein</topology>
    </subcellularLocation>
</comment>
<proteinExistence type="inferred from homology"/>
<evidence type="ECO:0000259" key="7">
    <source>
        <dbReference type="Pfam" id="PF04138"/>
    </source>
</evidence>
<evidence type="ECO:0000313" key="8">
    <source>
        <dbReference type="EMBL" id="GAA2141634.1"/>
    </source>
</evidence>
<dbReference type="PANTHER" id="PTHR38459:SF1">
    <property type="entry name" value="PROPHAGE BACTOPRENOL-LINKED GLUCOSE TRANSLOCASE HOMOLOG"/>
    <property type="match status" value="1"/>
</dbReference>
<accession>A0ABN2ZFX5</accession>
<keyword evidence="3 6" id="KW-0812">Transmembrane</keyword>
<keyword evidence="9" id="KW-1185">Reference proteome</keyword>
<sequence>MSLAHRMKTLVRDGFLVKFLVVGGLSFAIDLGILALLHEVGNVDLWIATPIAFLTSLVFNFFVQKNFTFQSGARAHVSFIKYGALVAFNVVATDVIVNLAAGAGQSYALGKVIATIATTAWNFLLYKHWIFKPAPEHDGDIVDLDASATPASGPHHRD</sequence>